<comment type="caution">
    <text evidence="1">The sequence shown here is derived from an EMBL/GenBank/DDBJ whole genome shotgun (WGS) entry which is preliminary data.</text>
</comment>
<dbReference type="Proteomes" id="UP001391051">
    <property type="component" value="Unassembled WGS sequence"/>
</dbReference>
<dbReference type="RefSeq" id="XP_066692727.1">
    <property type="nucleotide sequence ID" value="XM_066850489.1"/>
</dbReference>
<proteinExistence type="predicted"/>
<organism evidence="1 2">
    <name type="scientific">Apiospora aurea</name>
    <dbReference type="NCBI Taxonomy" id="335848"/>
    <lineage>
        <taxon>Eukaryota</taxon>
        <taxon>Fungi</taxon>
        <taxon>Dikarya</taxon>
        <taxon>Ascomycota</taxon>
        <taxon>Pezizomycotina</taxon>
        <taxon>Sordariomycetes</taxon>
        <taxon>Xylariomycetidae</taxon>
        <taxon>Amphisphaeriales</taxon>
        <taxon>Apiosporaceae</taxon>
        <taxon>Apiospora</taxon>
    </lineage>
</organism>
<keyword evidence="2" id="KW-1185">Reference proteome</keyword>
<gene>
    <name evidence="1" type="ORF">PG986_014267</name>
</gene>
<evidence type="ECO:0000313" key="2">
    <source>
        <dbReference type="Proteomes" id="UP001391051"/>
    </source>
</evidence>
<name>A0ABR1PSH5_9PEZI</name>
<sequence length="476" mass="53758">MPLSWPHEWPGRNTILPFARSWKVSNVVMERTFYYRLISLGEDNKISTADAFIVEDLLSFSGGEIRAIVRDILASTPDSDSILLLKAAEECYKHATGFRGRLDSSMFNPQRARGRLASSPYGPPGHNHEALALRSEAEAKELSSAYRRCWTNFWIQVVNHAPGGPTLFHPPASLVFAPPLDLDPGDPPVYLFRTFDWNSPGVSNSKIVASALGAFGSPQESRTDLLALGRRKATALLHRHLDNPSFEPDADDNLMSWTSSPLFAIQEFLPGQFAPESWLLELYRATAMELGGPLSSFWRLRDREEYCNGEYLSQGTLTHAGRSCLVTLEHLERAGLYELYPEFCAPESRNQWTNRVKELRQGYWAHLTTTTDKEIQLALQVGRCFSPSDPLNMALMLLSFKNRDNLGVPRISQLRPPRWAEKPVEVCRFWRATQVLKACKSARQDDSGVSVPMGDDLSSHYETLRGIFREPKMRTR</sequence>
<dbReference type="GeneID" id="92083551"/>
<reference evidence="1 2" key="1">
    <citation type="submission" date="2023-01" db="EMBL/GenBank/DDBJ databases">
        <title>Analysis of 21 Apiospora genomes using comparative genomics revels a genus with tremendous synthesis potential of carbohydrate active enzymes and secondary metabolites.</title>
        <authorList>
            <person name="Sorensen T."/>
        </authorList>
    </citation>
    <scope>NUCLEOTIDE SEQUENCE [LARGE SCALE GENOMIC DNA]</scope>
    <source>
        <strain evidence="1 2">CBS 24483</strain>
    </source>
</reference>
<protein>
    <submittedName>
        <fullName evidence="1">Uncharacterized protein</fullName>
    </submittedName>
</protein>
<dbReference type="EMBL" id="JAQQWE010000010">
    <property type="protein sequence ID" value="KAK7937399.1"/>
    <property type="molecule type" value="Genomic_DNA"/>
</dbReference>
<evidence type="ECO:0000313" key="1">
    <source>
        <dbReference type="EMBL" id="KAK7937399.1"/>
    </source>
</evidence>
<accession>A0ABR1PSH5</accession>